<sequence>MSYMLEQTGEVETRTNHLIEQAAQLREGTGSTEKIIELLSNITKQTAILSLNASIEASKAGGIPK</sequence>
<proteinExistence type="predicted"/>
<name>A0AA95I613_9BACL</name>
<dbReference type="PROSITE" id="PS50111">
    <property type="entry name" value="CHEMOTAXIS_TRANSDUC_2"/>
    <property type="match status" value="1"/>
</dbReference>
<gene>
    <name evidence="3" type="ORF">QNH46_21000</name>
</gene>
<dbReference type="Pfam" id="PF00015">
    <property type="entry name" value="MCPsignal"/>
    <property type="match status" value="1"/>
</dbReference>
<evidence type="ECO:0000256" key="1">
    <source>
        <dbReference type="PROSITE-ProRule" id="PRU00284"/>
    </source>
</evidence>
<accession>A0AA95I613</accession>
<evidence type="ECO:0000313" key="3">
    <source>
        <dbReference type="EMBL" id="WHX48517.1"/>
    </source>
</evidence>
<reference evidence="3" key="1">
    <citation type="submission" date="2023-05" db="EMBL/GenBank/DDBJ databases">
        <title>Comparative genomics of Bacillaceae isolates and their secondary metabolite potential.</title>
        <authorList>
            <person name="Song L."/>
            <person name="Nielsen L.J."/>
            <person name="Mohite O."/>
            <person name="Xu X."/>
            <person name="Weber T."/>
            <person name="Kovacs A.T."/>
        </authorList>
    </citation>
    <scope>NUCLEOTIDE SEQUENCE</scope>
    <source>
        <strain evidence="3">B2_4</strain>
    </source>
</reference>
<dbReference type="RefSeq" id="WP_283925887.1">
    <property type="nucleotide sequence ID" value="NZ_CP126084.1"/>
</dbReference>
<evidence type="ECO:0000259" key="2">
    <source>
        <dbReference type="PROSITE" id="PS50111"/>
    </source>
</evidence>
<dbReference type="SUPFAM" id="SSF58104">
    <property type="entry name" value="Methyl-accepting chemotaxis protein (MCP) signaling domain"/>
    <property type="match status" value="1"/>
</dbReference>
<evidence type="ECO:0000313" key="4">
    <source>
        <dbReference type="Proteomes" id="UP001177943"/>
    </source>
</evidence>
<dbReference type="GO" id="GO:0007165">
    <property type="term" value="P:signal transduction"/>
    <property type="evidence" value="ECO:0007669"/>
    <property type="project" value="UniProtKB-KW"/>
</dbReference>
<protein>
    <submittedName>
        <fullName evidence="3">Methyl-accepting chemotaxis protein</fullName>
    </submittedName>
</protein>
<dbReference type="Gene3D" id="1.10.287.950">
    <property type="entry name" value="Methyl-accepting chemotaxis protein"/>
    <property type="match status" value="1"/>
</dbReference>
<dbReference type="EMBL" id="CP126084">
    <property type="protein sequence ID" value="WHX48517.1"/>
    <property type="molecule type" value="Genomic_DNA"/>
</dbReference>
<dbReference type="AlphaFoldDB" id="A0AA95I613"/>
<dbReference type="GO" id="GO:0016020">
    <property type="term" value="C:membrane"/>
    <property type="evidence" value="ECO:0007669"/>
    <property type="project" value="InterPro"/>
</dbReference>
<organism evidence="3 4">
    <name type="scientific">Paenibacillus woosongensis</name>
    <dbReference type="NCBI Taxonomy" id="307580"/>
    <lineage>
        <taxon>Bacteria</taxon>
        <taxon>Bacillati</taxon>
        <taxon>Bacillota</taxon>
        <taxon>Bacilli</taxon>
        <taxon>Bacillales</taxon>
        <taxon>Paenibacillaceae</taxon>
        <taxon>Paenibacillus</taxon>
    </lineage>
</organism>
<dbReference type="InterPro" id="IPR004089">
    <property type="entry name" value="MCPsignal_dom"/>
</dbReference>
<keyword evidence="1" id="KW-0807">Transducer</keyword>
<dbReference type="KEGG" id="pwn:QNH46_21000"/>
<feature type="domain" description="Methyl-accepting transducer" evidence="2">
    <location>
        <begin position="1"/>
        <end position="65"/>
    </location>
</feature>
<dbReference type="Proteomes" id="UP001177943">
    <property type="component" value="Chromosome"/>
</dbReference>